<comment type="cofactor">
    <cofactor evidence="1">
        <name>pyridoxal 5'-phosphate</name>
        <dbReference type="ChEBI" id="CHEBI:597326"/>
    </cofactor>
</comment>
<dbReference type="InterPro" id="IPR036388">
    <property type="entry name" value="WH-like_DNA-bd_sf"/>
</dbReference>
<name>A0ABQ1ZR27_9BACL</name>
<evidence type="ECO:0000256" key="6">
    <source>
        <dbReference type="ARBA" id="ARBA00023125"/>
    </source>
</evidence>
<dbReference type="CDD" id="cd00609">
    <property type="entry name" value="AAT_like"/>
    <property type="match status" value="1"/>
</dbReference>
<keyword evidence="11" id="KW-1185">Reference proteome</keyword>
<organism evidence="10 11">
    <name type="scientific">Saccharibacillus endophyticus</name>
    <dbReference type="NCBI Taxonomy" id="2060666"/>
    <lineage>
        <taxon>Bacteria</taxon>
        <taxon>Bacillati</taxon>
        <taxon>Bacillota</taxon>
        <taxon>Bacilli</taxon>
        <taxon>Bacillales</taxon>
        <taxon>Paenibacillaceae</taxon>
        <taxon>Saccharibacillus</taxon>
    </lineage>
</organism>
<evidence type="ECO:0000256" key="4">
    <source>
        <dbReference type="ARBA" id="ARBA00022898"/>
    </source>
</evidence>
<dbReference type="Gene3D" id="3.40.640.10">
    <property type="entry name" value="Type I PLP-dependent aspartate aminotransferase-like (Major domain)"/>
    <property type="match status" value="1"/>
</dbReference>
<dbReference type="InterPro" id="IPR015421">
    <property type="entry name" value="PyrdxlP-dep_Trfase_major"/>
</dbReference>
<evidence type="ECO:0000256" key="3">
    <source>
        <dbReference type="ARBA" id="ARBA00022576"/>
    </source>
</evidence>
<dbReference type="CDD" id="cd07377">
    <property type="entry name" value="WHTH_GntR"/>
    <property type="match status" value="1"/>
</dbReference>
<dbReference type="EMBL" id="BMDD01000002">
    <property type="protein sequence ID" value="GGH76113.1"/>
    <property type="molecule type" value="Genomic_DNA"/>
</dbReference>
<keyword evidence="5" id="KW-0805">Transcription regulation</keyword>
<dbReference type="InterPro" id="IPR000524">
    <property type="entry name" value="Tscrpt_reg_HTH_GntR"/>
</dbReference>
<evidence type="ECO:0000256" key="8">
    <source>
        <dbReference type="SAM" id="MobiDB-lite"/>
    </source>
</evidence>
<dbReference type="InterPro" id="IPR051446">
    <property type="entry name" value="HTH_trans_reg/aminotransferase"/>
</dbReference>
<dbReference type="Proteomes" id="UP000605427">
    <property type="component" value="Unassembled WGS sequence"/>
</dbReference>
<evidence type="ECO:0000256" key="5">
    <source>
        <dbReference type="ARBA" id="ARBA00023015"/>
    </source>
</evidence>
<proteinExistence type="inferred from homology"/>
<keyword evidence="4" id="KW-0663">Pyridoxal phosphate</keyword>
<reference evidence="11" key="1">
    <citation type="journal article" date="2019" name="Int. J. Syst. Evol. Microbiol.">
        <title>The Global Catalogue of Microorganisms (GCM) 10K type strain sequencing project: providing services to taxonomists for standard genome sequencing and annotation.</title>
        <authorList>
            <consortium name="The Broad Institute Genomics Platform"/>
            <consortium name="The Broad Institute Genome Sequencing Center for Infectious Disease"/>
            <person name="Wu L."/>
            <person name="Ma J."/>
        </authorList>
    </citation>
    <scope>NUCLEOTIDE SEQUENCE [LARGE SCALE GENOMIC DNA]</scope>
    <source>
        <strain evidence="11">CCM 8702</strain>
    </source>
</reference>
<dbReference type="InterPro" id="IPR036390">
    <property type="entry name" value="WH_DNA-bd_sf"/>
</dbReference>
<keyword evidence="7" id="KW-0804">Transcription</keyword>
<evidence type="ECO:0000256" key="1">
    <source>
        <dbReference type="ARBA" id="ARBA00001933"/>
    </source>
</evidence>
<protein>
    <submittedName>
        <fullName evidence="10">GntR family transcriptional regulator</fullName>
    </submittedName>
</protein>
<feature type="compositionally biased region" description="Polar residues" evidence="8">
    <location>
        <begin position="16"/>
        <end position="28"/>
    </location>
</feature>
<dbReference type="Pfam" id="PF00392">
    <property type="entry name" value="GntR"/>
    <property type="match status" value="1"/>
</dbReference>
<feature type="compositionally biased region" description="Basic and acidic residues" evidence="8">
    <location>
        <begin position="1"/>
        <end position="15"/>
    </location>
</feature>
<comment type="similarity">
    <text evidence="2">In the C-terminal section; belongs to the class-I pyridoxal-phosphate-dependent aminotransferase family.</text>
</comment>
<evidence type="ECO:0000256" key="7">
    <source>
        <dbReference type="ARBA" id="ARBA00023163"/>
    </source>
</evidence>
<dbReference type="PRINTS" id="PR00035">
    <property type="entry name" value="HTHGNTR"/>
</dbReference>
<dbReference type="SMART" id="SM00345">
    <property type="entry name" value="HTH_GNTR"/>
    <property type="match status" value="1"/>
</dbReference>
<feature type="region of interest" description="Disordered" evidence="8">
    <location>
        <begin position="116"/>
        <end position="140"/>
    </location>
</feature>
<keyword evidence="3" id="KW-0808">Transferase</keyword>
<feature type="domain" description="HTH gntR-type" evidence="9">
    <location>
        <begin position="41"/>
        <end position="109"/>
    </location>
</feature>
<sequence length="521" mass="58695">MEHNSSVHSNKRDRTAGSTSVRANSRSGRSAEVPDGFLLPLANSSELAVELRIRIARGDWIEGEKLPSVRRMSEETGLHRLTVYKAYNRLKDEGLIESREKSGYYLTVPRRPAETGFGSVQRFRSPEQSENESPGAEAPQPALLGELHSVECRYQFSQALIDPLLLPNSYLSEEAKHVFDLYPRVLGTYAPLQGDEELLNVLRRYMSETCGFVPEGQELLVTSGGQEAIHLTCEALVRPGDAVLIEQPSYSVAIEMFKHRNARLVPVDIHPDGYRMDEIEALMRRHRPVLFYLNPTFHNPTGWCVPAEQRKRLADLAETYNCILVEDDAFRDVYFDTPPPPPVYSYDTAGNTIYIRSFSKYVFPGLRIGCLAARADLMRRLLTAKARSTGGTPLLNQKVFAHQFQSERSRRHLHKLRTALQLRKEAMEKALEGSGWTWHSPQGGLNLWIKLPEGISPQRLLADALGSGSGEDTISFVPGSFFDPESRPDPHIRLSFSMLNERRISEGVALLRAHAEKQGFR</sequence>
<gene>
    <name evidence="10" type="ORF">GCM10007362_17870</name>
</gene>
<keyword evidence="6" id="KW-0238">DNA-binding</keyword>
<dbReference type="SUPFAM" id="SSF53383">
    <property type="entry name" value="PLP-dependent transferases"/>
    <property type="match status" value="1"/>
</dbReference>
<dbReference type="PANTHER" id="PTHR46577">
    <property type="entry name" value="HTH-TYPE TRANSCRIPTIONAL REGULATORY PROTEIN GABR"/>
    <property type="match status" value="1"/>
</dbReference>
<dbReference type="Gene3D" id="3.90.1150.10">
    <property type="entry name" value="Aspartate Aminotransferase, domain 1"/>
    <property type="match status" value="1"/>
</dbReference>
<evidence type="ECO:0000259" key="9">
    <source>
        <dbReference type="PROSITE" id="PS50949"/>
    </source>
</evidence>
<dbReference type="Pfam" id="PF00155">
    <property type="entry name" value="Aminotran_1_2"/>
    <property type="match status" value="1"/>
</dbReference>
<comment type="caution">
    <text evidence="10">The sequence shown here is derived from an EMBL/GenBank/DDBJ whole genome shotgun (WGS) entry which is preliminary data.</text>
</comment>
<feature type="region of interest" description="Disordered" evidence="8">
    <location>
        <begin position="1"/>
        <end position="33"/>
    </location>
</feature>
<evidence type="ECO:0000313" key="10">
    <source>
        <dbReference type="EMBL" id="GGH76113.1"/>
    </source>
</evidence>
<dbReference type="InterPro" id="IPR015422">
    <property type="entry name" value="PyrdxlP-dep_Trfase_small"/>
</dbReference>
<evidence type="ECO:0000313" key="11">
    <source>
        <dbReference type="Proteomes" id="UP000605427"/>
    </source>
</evidence>
<dbReference type="InterPro" id="IPR015424">
    <property type="entry name" value="PyrdxlP-dep_Trfase"/>
</dbReference>
<dbReference type="InterPro" id="IPR004839">
    <property type="entry name" value="Aminotransferase_I/II_large"/>
</dbReference>
<accession>A0ABQ1ZR27</accession>
<dbReference type="SUPFAM" id="SSF46785">
    <property type="entry name" value="Winged helix' DNA-binding domain"/>
    <property type="match status" value="1"/>
</dbReference>
<evidence type="ECO:0000256" key="2">
    <source>
        <dbReference type="ARBA" id="ARBA00005384"/>
    </source>
</evidence>
<dbReference type="RefSeq" id="WP_172242432.1">
    <property type="nucleotide sequence ID" value="NZ_BMDD01000002.1"/>
</dbReference>
<dbReference type="Gene3D" id="1.10.10.10">
    <property type="entry name" value="Winged helix-like DNA-binding domain superfamily/Winged helix DNA-binding domain"/>
    <property type="match status" value="1"/>
</dbReference>
<dbReference type="PANTHER" id="PTHR46577:SF2">
    <property type="entry name" value="TRANSCRIPTIONAL REGULATORY PROTEIN"/>
    <property type="match status" value="1"/>
</dbReference>
<keyword evidence="3" id="KW-0032">Aminotransferase</keyword>
<dbReference type="PROSITE" id="PS50949">
    <property type="entry name" value="HTH_GNTR"/>
    <property type="match status" value="1"/>
</dbReference>